<protein>
    <submittedName>
        <fullName evidence="1">Copper resistance protein NlpE</fullName>
    </submittedName>
</protein>
<dbReference type="PROSITE" id="PS51257">
    <property type="entry name" value="PROKAR_LIPOPROTEIN"/>
    <property type="match status" value="1"/>
</dbReference>
<gene>
    <name evidence="1" type="ORF">H9928_02945</name>
</gene>
<reference evidence="1" key="1">
    <citation type="journal article" date="2021" name="PeerJ">
        <title>Extensive microbial diversity within the chicken gut microbiome revealed by metagenomics and culture.</title>
        <authorList>
            <person name="Gilroy R."/>
            <person name="Ravi A."/>
            <person name="Getino M."/>
            <person name="Pursley I."/>
            <person name="Horton D.L."/>
            <person name="Alikhan N.F."/>
            <person name="Baker D."/>
            <person name="Gharbi K."/>
            <person name="Hall N."/>
            <person name="Watson M."/>
            <person name="Adriaenssens E.M."/>
            <person name="Foster-Nyarko E."/>
            <person name="Jarju S."/>
            <person name="Secka A."/>
            <person name="Antonio M."/>
            <person name="Oren A."/>
            <person name="Chaudhuri R.R."/>
            <person name="La Ragione R."/>
            <person name="Hildebrand F."/>
            <person name="Pallen M.J."/>
        </authorList>
    </citation>
    <scope>NUCLEOTIDE SEQUENCE</scope>
    <source>
        <strain evidence="1">8470</strain>
    </source>
</reference>
<dbReference type="AlphaFoldDB" id="A0A948X202"/>
<proteinExistence type="predicted"/>
<accession>A0A948X202</accession>
<dbReference type="Pfam" id="PF04170">
    <property type="entry name" value="NlpE"/>
    <property type="match status" value="1"/>
</dbReference>
<dbReference type="EMBL" id="JAHLFJ010000029">
    <property type="protein sequence ID" value="MBU3855509.1"/>
    <property type="molecule type" value="Genomic_DNA"/>
</dbReference>
<dbReference type="InterPro" id="IPR007298">
    <property type="entry name" value="Cu-R_lipoprotein_NlpE"/>
</dbReference>
<organism evidence="1 2">
    <name type="scientific">Candidatus Phocaeicola excrementipullorum</name>
    <dbReference type="NCBI Taxonomy" id="2838731"/>
    <lineage>
        <taxon>Bacteria</taxon>
        <taxon>Pseudomonadati</taxon>
        <taxon>Bacteroidota</taxon>
        <taxon>Bacteroidia</taxon>
        <taxon>Bacteroidales</taxon>
        <taxon>Bacteroidaceae</taxon>
        <taxon>Phocaeicola</taxon>
    </lineage>
</organism>
<dbReference type="Gene3D" id="2.40.128.640">
    <property type="match status" value="1"/>
</dbReference>
<evidence type="ECO:0000313" key="2">
    <source>
        <dbReference type="Proteomes" id="UP000784286"/>
    </source>
</evidence>
<comment type="caution">
    <text evidence="1">The sequence shown here is derived from an EMBL/GenBank/DDBJ whole genome shotgun (WGS) entry which is preliminary data.</text>
</comment>
<evidence type="ECO:0000313" key="1">
    <source>
        <dbReference type="EMBL" id="MBU3855509.1"/>
    </source>
</evidence>
<sequence length="263" mass="29280">MKKEILLAVSCAFFGSCGYFSRSADDKGMVEDTVASRAVPSRGNAPGAELIRLFKSGIRTEAVDGSRRAVYIVFSPDSSKAELFGPAQGKPEMLDRRTLPSGGHVWNVEDDDTKNVRYADGCWTVSQRGKLLFRQSASDNDASLGPWEDSSYEGVLPAADCPGIRYQLDIRSRKHSGDGTFLLRLTYLEAENGKDAVYTYVGRRYTQRGIPSDKDAVVWQLVADRDEDVYNFLCDKDAQTLTLLNRDFEKNESGLNYSLTKIR</sequence>
<dbReference type="Proteomes" id="UP000784286">
    <property type="component" value="Unassembled WGS sequence"/>
</dbReference>
<reference evidence="1" key="2">
    <citation type="submission" date="2021-04" db="EMBL/GenBank/DDBJ databases">
        <authorList>
            <person name="Gilroy R."/>
        </authorList>
    </citation>
    <scope>NUCLEOTIDE SEQUENCE</scope>
    <source>
        <strain evidence="1">8470</strain>
    </source>
</reference>
<name>A0A948X202_9BACT</name>